<dbReference type="InterPro" id="IPR025110">
    <property type="entry name" value="AMP-bd_C"/>
</dbReference>
<evidence type="ECO:0000313" key="3">
    <source>
        <dbReference type="EMBL" id="RZT91687.1"/>
    </source>
</evidence>
<dbReference type="NCBIfam" id="NF004837">
    <property type="entry name" value="PRK06187.1"/>
    <property type="match status" value="1"/>
</dbReference>
<comment type="caution">
    <text evidence="3">The sequence shown here is derived from an EMBL/GenBank/DDBJ whole genome shotgun (WGS) entry which is preliminary data.</text>
</comment>
<proteinExistence type="predicted"/>
<dbReference type="PANTHER" id="PTHR43767">
    <property type="entry name" value="LONG-CHAIN-FATTY-ACID--COA LIGASE"/>
    <property type="match status" value="1"/>
</dbReference>
<dbReference type="InterPro" id="IPR000873">
    <property type="entry name" value="AMP-dep_synth/lig_dom"/>
</dbReference>
<dbReference type="Gene3D" id="3.40.50.12780">
    <property type="entry name" value="N-terminal domain of ligase-like"/>
    <property type="match status" value="1"/>
</dbReference>
<feature type="domain" description="AMP-binding enzyme C-terminal" evidence="2">
    <location>
        <begin position="445"/>
        <end position="519"/>
    </location>
</feature>
<dbReference type="AlphaFoldDB" id="A0A4Q7V7V4"/>
<organism evidence="3 4">
    <name type="scientific">Advenella incenata</name>
    <dbReference type="NCBI Taxonomy" id="267800"/>
    <lineage>
        <taxon>Bacteria</taxon>
        <taxon>Pseudomonadati</taxon>
        <taxon>Pseudomonadota</taxon>
        <taxon>Betaproteobacteria</taxon>
        <taxon>Burkholderiales</taxon>
        <taxon>Alcaligenaceae</taxon>
    </lineage>
</organism>
<sequence>MMHFPMTLNWLCRLAERMYGTTEVVTKMPDGGFRRHSYAQIAARSRRLAMRLAAENLKPGETVGSLMWNHHVHLEAYFGVPAAGGVLHTINHRLSPDDQVFIINHAKDKILIVDDVLLPQILGILPRLDTVEKVIVNQYGLEDAAGFATYEAWLEEPVPSGVTLPEVGEDSAASICYTGGSTGRPKGVVYSHRGLVMHAFSQAMVDGYGVSRNDTVLAVVPMFHGNGWGLPFSCALTGAKLVLPGPKVDPQSLLALMQAEQVTFSAGVPTVWQELARSLEQATATATPANLCPMTIITGGAAPPQHLFDRLERFGITLLQGWGMTETASVITVSRPEPRHNKAVDLVSGDWRLNQGKPMAIVDIRIVSEGNVLAHDGRSIGEVQVRGACVTDKYFELDLPGRWTEDGWLCTGDIGHIDPGGNLKVLERKEDLIKSGGEWIPPQDLEDALLELPEVIECTVIGIPHEKWGERPLALMVLAQGATIEDEALRLHLLGRFAKWQLPQAFVAVANIPRTAVGKIARRQLREAYADWPNRAAEAARPSVLERARLI</sequence>
<dbReference type="InterPro" id="IPR045851">
    <property type="entry name" value="AMP-bd_C_sf"/>
</dbReference>
<dbReference type="PROSITE" id="PS00455">
    <property type="entry name" value="AMP_BINDING"/>
    <property type="match status" value="1"/>
</dbReference>
<dbReference type="GO" id="GO:0016877">
    <property type="term" value="F:ligase activity, forming carbon-sulfur bonds"/>
    <property type="evidence" value="ECO:0007669"/>
    <property type="project" value="UniProtKB-ARBA"/>
</dbReference>
<dbReference type="InterPro" id="IPR020845">
    <property type="entry name" value="AMP-binding_CS"/>
</dbReference>
<gene>
    <name evidence="3" type="ORF">EV681_4444</name>
</gene>
<accession>A0A4Q7V7V4</accession>
<name>A0A4Q7V7V4_9BURK</name>
<reference evidence="3 4" key="1">
    <citation type="submission" date="2019-02" db="EMBL/GenBank/DDBJ databases">
        <title>Genomic Encyclopedia of Type Strains, Phase IV (KMG-IV): sequencing the most valuable type-strain genomes for metagenomic binning, comparative biology and taxonomic classification.</title>
        <authorList>
            <person name="Goeker M."/>
        </authorList>
    </citation>
    <scope>NUCLEOTIDE SEQUENCE [LARGE SCALE GENOMIC DNA]</scope>
    <source>
        <strain evidence="3 4">DSM 23814</strain>
    </source>
</reference>
<dbReference type="Proteomes" id="UP000293398">
    <property type="component" value="Unassembled WGS sequence"/>
</dbReference>
<dbReference type="OrthoDB" id="9766486at2"/>
<evidence type="ECO:0000259" key="1">
    <source>
        <dbReference type="Pfam" id="PF00501"/>
    </source>
</evidence>
<evidence type="ECO:0000313" key="4">
    <source>
        <dbReference type="Proteomes" id="UP000293398"/>
    </source>
</evidence>
<dbReference type="Pfam" id="PF00501">
    <property type="entry name" value="AMP-binding"/>
    <property type="match status" value="1"/>
</dbReference>
<keyword evidence="4" id="KW-1185">Reference proteome</keyword>
<dbReference type="Pfam" id="PF13193">
    <property type="entry name" value="AMP-binding_C"/>
    <property type="match status" value="1"/>
</dbReference>
<feature type="domain" description="AMP-dependent synthetase/ligase" evidence="1">
    <location>
        <begin position="26"/>
        <end position="395"/>
    </location>
</feature>
<dbReference type="EMBL" id="SHKO01000005">
    <property type="protein sequence ID" value="RZT91687.1"/>
    <property type="molecule type" value="Genomic_DNA"/>
</dbReference>
<evidence type="ECO:0000259" key="2">
    <source>
        <dbReference type="Pfam" id="PF13193"/>
    </source>
</evidence>
<dbReference type="InterPro" id="IPR042099">
    <property type="entry name" value="ANL_N_sf"/>
</dbReference>
<protein>
    <submittedName>
        <fullName evidence="3">Fatty-acyl-CoA synthase</fullName>
    </submittedName>
</protein>
<dbReference type="Gene3D" id="3.30.300.30">
    <property type="match status" value="1"/>
</dbReference>
<dbReference type="SUPFAM" id="SSF56801">
    <property type="entry name" value="Acetyl-CoA synthetase-like"/>
    <property type="match status" value="1"/>
</dbReference>
<dbReference type="InterPro" id="IPR050237">
    <property type="entry name" value="ATP-dep_AMP-bd_enzyme"/>
</dbReference>
<dbReference type="PANTHER" id="PTHR43767:SF11">
    <property type="entry name" value="MEDIUM-CHAIN-FATTY-ACID--COA LIGASE"/>
    <property type="match status" value="1"/>
</dbReference>